<dbReference type="CDD" id="cd00118">
    <property type="entry name" value="LysM"/>
    <property type="match status" value="3"/>
</dbReference>
<evidence type="ECO:0000256" key="1">
    <source>
        <dbReference type="ARBA" id="ARBA00010646"/>
    </source>
</evidence>
<dbReference type="Gene3D" id="2.70.70.10">
    <property type="entry name" value="Glucose Permease (Domain IIA)"/>
    <property type="match status" value="1"/>
</dbReference>
<dbReference type="Pfam" id="PF01183">
    <property type="entry name" value="Glyco_hydro_25"/>
    <property type="match status" value="1"/>
</dbReference>
<dbReference type="InterPro" id="IPR016047">
    <property type="entry name" value="M23ase_b-sheet_dom"/>
</dbReference>
<name>A0ABQ1Y2V9_9MICC</name>
<dbReference type="Pfam" id="PF01551">
    <property type="entry name" value="Peptidase_M23"/>
    <property type="match status" value="1"/>
</dbReference>
<keyword evidence="2" id="KW-0378">Hydrolase</keyword>
<dbReference type="InterPro" id="IPR002053">
    <property type="entry name" value="Glyco_hydro_25"/>
</dbReference>
<dbReference type="Proteomes" id="UP000596938">
    <property type="component" value="Unassembled WGS sequence"/>
</dbReference>
<comment type="similarity">
    <text evidence="1">Belongs to the glycosyl hydrolase 25 family.</text>
</comment>
<dbReference type="Pfam" id="PF01476">
    <property type="entry name" value="LysM"/>
    <property type="match status" value="3"/>
</dbReference>
<dbReference type="SUPFAM" id="SSF54106">
    <property type="entry name" value="LysM domain"/>
    <property type="match status" value="3"/>
</dbReference>
<evidence type="ECO:0000256" key="3">
    <source>
        <dbReference type="ARBA" id="ARBA00023295"/>
    </source>
</evidence>
<accession>A0ABQ1Y2V9</accession>
<proteinExistence type="inferred from homology"/>
<dbReference type="SUPFAM" id="SSF51445">
    <property type="entry name" value="(Trans)glycosidases"/>
    <property type="match status" value="1"/>
</dbReference>
<reference evidence="6" key="1">
    <citation type="journal article" date="2019" name="Int. J. Syst. Evol. Microbiol.">
        <title>The Global Catalogue of Microorganisms (GCM) 10K type strain sequencing project: providing services to taxonomists for standard genome sequencing and annotation.</title>
        <authorList>
            <consortium name="The Broad Institute Genomics Platform"/>
            <consortium name="The Broad Institute Genome Sequencing Center for Infectious Disease"/>
            <person name="Wu L."/>
            <person name="Ma J."/>
        </authorList>
    </citation>
    <scope>NUCLEOTIDE SEQUENCE [LARGE SCALE GENOMIC DNA]</scope>
    <source>
        <strain evidence="6">CGMCC 1.1927</strain>
    </source>
</reference>
<dbReference type="PROSITE" id="PS51904">
    <property type="entry name" value="GLYCOSYL_HYDROL_F25_2"/>
    <property type="match status" value="1"/>
</dbReference>
<feature type="domain" description="LysM" evidence="4">
    <location>
        <begin position="454"/>
        <end position="498"/>
    </location>
</feature>
<dbReference type="PANTHER" id="PTHR33734">
    <property type="entry name" value="LYSM DOMAIN-CONTAINING GPI-ANCHORED PROTEIN 2"/>
    <property type="match status" value="1"/>
</dbReference>
<dbReference type="InterPro" id="IPR036779">
    <property type="entry name" value="LysM_dom_sf"/>
</dbReference>
<feature type="domain" description="LysM" evidence="4">
    <location>
        <begin position="395"/>
        <end position="439"/>
    </location>
</feature>
<dbReference type="InterPro" id="IPR017853">
    <property type="entry name" value="GH"/>
</dbReference>
<dbReference type="SUPFAM" id="SSF51261">
    <property type="entry name" value="Duplicated hybrid motif"/>
    <property type="match status" value="1"/>
</dbReference>
<dbReference type="RefSeq" id="WP_188813837.1">
    <property type="nucleotide sequence ID" value="NZ_BAAAWV010000001.1"/>
</dbReference>
<sequence>MSYTRPVADAITQGFGEGKQLSWQLGTGHLGTDFGCNIGTDVRTVAPGTILWSNWGTALADRSWEARWYLVPQNAGIVVVIDHGTHISIYGHLNDSYFEPGDWVDAGTVIGRSGSTGLSTGPHLHLEMIPKPVNYQDGMYGRRDPIAVIAANALQQQVQQPAAPAVSSTLVGIDISNHQRGISVGATGAQFAIVKASEGVGWADPQLAANVASVRSAGIPLGFYHFSRFFAQSGNTPEAEADSFLQIIAPHLSDGDLVVLDLESDNQSPDVAKVFLDRVSAATGRKCLLYINLSTTQAGGWDAVKSTYPLWLAWYPTSSPVAWSPVASLPNLPGWTVAMWQHAQSGRLAGWDGDLDVNVFYGDSAAWAELAGGRGFYPVAPASTSVPAAPVVRSDLLIVEAGDTFSGIAAAWGFDLGAFKAANPGLNYDRIFPGDLLKVPAGTAAPRQVIGAPAQCIVDPGDTLSGIAAQFGVDLDGLIALNGIANPDRIFPGQVLNLPGGGAAAPVPAAVSQCIVDPGDTLSGIAVQYGVPLDQILRANPGINPDLIHPGQVINLG</sequence>
<dbReference type="SMART" id="SM00641">
    <property type="entry name" value="Glyco_25"/>
    <property type="match status" value="1"/>
</dbReference>
<gene>
    <name evidence="5" type="ORF">GCM10011577_39350</name>
</gene>
<comment type="caution">
    <text evidence="5">The sequence shown here is derived from an EMBL/GenBank/DDBJ whole genome shotgun (WGS) entry which is preliminary data.</text>
</comment>
<dbReference type="CDD" id="cd12797">
    <property type="entry name" value="M23_peptidase"/>
    <property type="match status" value="1"/>
</dbReference>
<dbReference type="PANTHER" id="PTHR33734:SF22">
    <property type="entry name" value="MEMBRANE-BOUND LYTIC MUREIN TRANSGLYCOSYLASE D"/>
    <property type="match status" value="1"/>
</dbReference>
<dbReference type="Gene3D" id="3.20.20.80">
    <property type="entry name" value="Glycosidases"/>
    <property type="match status" value="1"/>
</dbReference>
<dbReference type="InterPro" id="IPR011055">
    <property type="entry name" value="Dup_hybrid_motif"/>
</dbReference>
<dbReference type="PROSITE" id="PS51782">
    <property type="entry name" value="LYSM"/>
    <property type="match status" value="3"/>
</dbReference>
<keyword evidence="3" id="KW-0326">Glycosidase</keyword>
<evidence type="ECO:0000259" key="4">
    <source>
        <dbReference type="PROSITE" id="PS51782"/>
    </source>
</evidence>
<keyword evidence="6" id="KW-1185">Reference proteome</keyword>
<dbReference type="SMART" id="SM00257">
    <property type="entry name" value="LysM"/>
    <property type="match status" value="3"/>
</dbReference>
<protein>
    <recommendedName>
        <fullName evidence="4">LysM domain-containing protein</fullName>
    </recommendedName>
</protein>
<dbReference type="Gene3D" id="3.10.350.10">
    <property type="entry name" value="LysM domain"/>
    <property type="match status" value="3"/>
</dbReference>
<feature type="domain" description="LysM" evidence="4">
    <location>
        <begin position="512"/>
        <end position="556"/>
    </location>
</feature>
<evidence type="ECO:0000313" key="6">
    <source>
        <dbReference type="Proteomes" id="UP000596938"/>
    </source>
</evidence>
<dbReference type="InterPro" id="IPR018392">
    <property type="entry name" value="LysM"/>
</dbReference>
<evidence type="ECO:0000256" key="2">
    <source>
        <dbReference type="ARBA" id="ARBA00022801"/>
    </source>
</evidence>
<dbReference type="EMBL" id="BMKU01000019">
    <property type="protein sequence ID" value="GGH10519.1"/>
    <property type="molecule type" value="Genomic_DNA"/>
</dbReference>
<evidence type="ECO:0000313" key="5">
    <source>
        <dbReference type="EMBL" id="GGH10519.1"/>
    </source>
</evidence>
<dbReference type="InterPro" id="IPR018077">
    <property type="entry name" value="Glyco_hydro_fam25_subgr"/>
</dbReference>
<organism evidence="5 6">
    <name type="scientific">Pseudarthrobacter polychromogenes</name>
    <dbReference type="NCBI Taxonomy" id="1676"/>
    <lineage>
        <taxon>Bacteria</taxon>
        <taxon>Bacillati</taxon>
        <taxon>Actinomycetota</taxon>
        <taxon>Actinomycetes</taxon>
        <taxon>Micrococcales</taxon>
        <taxon>Micrococcaceae</taxon>
        <taxon>Pseudarthrobacter</taxon>
    </lineage>
</organism>